<reference evidence="2 3" key="1">
    <citation type="journal article" date="2023" name="Chemosphere">
        <title>Whole genome analysis of Flavobacterium aziz-sancarii sp. nov., isolated from Ardley Island (Antarctica), revealed a rich resistome and bioremediation potential.</title>
        <authorList>
            <person name="Otur C."/>
            <person name="Okay S."/>
            <person name="Kurt-Kizildogan A."/>
        </authorList>
    </citation>
    <scope>NUCLEOTIDE SEQUENCE [LARGE SCALE GENOMIC DNA]</scope>
    <source>
        <strain evidence="2 3">AC</strain>
    </source>
</reference>
<feature type="domain" description="Polysaccharide pyruvyl transferase" evidence="1">
    <location>
        <begin position="32"/>
        <end position="247"/>
    </location>
</feature>
<evidence type="ECO:0000313" key="2">
    <source>
        <dbReference type="EMBL" id="MDA6071528.1"/>
    </source>
</evidence>
<dbReference type="RefSeq" id="WP_271337326.1">
    <property type="nucleotide sequence ID" value="NZ_JAMZNK010000036.1"/>
</dbReference>
<proteinExistence type="predicted"/>
<dbReference type="InterPro" id="IPR007345">
    <property type="entry name" value="Polysacch_pyruvyl_Trfase"/>
</dbReference>
<evidence type="ECO:0000259" key="1">
    <source>
        <dbReference type="Pfam" id="PF04230"/>
    </source>
</evidence>
<accession>A0ABT4WG38</accession>
<keyword evidence="3" id="KW-1185">Reference proteome</keyword>
<protein>
    <submittedName>
        <fullName evidence="2">Polysaccharide pyruvyl transferase family protein</fullName>
    </submittedName>
</protein>
<dbReference type="GO" id="GO:0016740">
    <property type="term" value="F:transferase activity"/>
    <property type="evidence" value="ECO:0007669"/>
    <property type="project" value="UniProtKB-KW"/>
</dbReference>
<keyword evidence="2" id="KW-0808">Transferase</keyword>
<evidence type="ECO:0000313" key="3">
    <source>
        <dbReference type="Proteomes" id="UP001212170"/>
    </source>
</evidence>
<sequence length="306" mass="35363">MSIKKRYRLLVNKYDLFTRLQIWRTGKKYTTKTLNDNYATATPTIHFIHRYITNNTGDKVCGYYQYFLQEFDHYKCVVHDVNKVDFALIKENDVILVGGGGLLNAMAEWNYNINKAAKIAGKAVVWSAGFNSNSKQNLNKKVDFKAFDLVAVRDFEYQDFRYVPCATCALPELNEDYPIKRNIGVVAHKDVPHHLPQEIHQFDKITNSASLKEMIEFIGSSEVVLTNSYHAVYWSILMKKKCVLFAPRSEKYDFYKYPPVLFSGDLAKDISQAVVYPDALEESKALTDEFVRDIKFLIEEKKARSN</sequence>
<name>A0ABT4WG38_9FLAO</name>
<dbReference type="Pfam" id="PF04230">
    <property type="entry name" value="PS_pyruv_trans"/>
    <property type="match status" value="1"/>
</dbReference>
<dbReference type="Proteomes" id="UP001212170">
    <property type="component" value="Unassembled WGS sequence"/>
</dbReference>
<dbReference type="EMBL" id="JAMZNK010000036">
    <property type="protein sequence ID" value="MDA6071528.1"/>
    <property type="molecule type" value="Genomic_DNA"/>
</dbReference>
<comment type="caution">
    <text evidence="2">The sequence shown here is derived from an EMBL/GenBank/DDBJ whole genome shotgun (WGS) entry which is preliminary data.</text>
</comment>
<gene>
    <name evidence="2" type="ORF">NJT12_18055</name>
</gene>
<organism evidence="2 3">
    <name type="scientific">Flavobacterium azizsancarii</name>
    <dbReference type="NCBI Taxonomy" id="2961580"/>
    <lineage>
        <taxon>Bacteria</taxon>
        <taxon>Pseudomonadati</taxon>
        <taxon>Bacteroidota</taxon>
        <taxon>Flavobacteriia</taxon>
        <taxon>Flavobacteriales</taxon>
        <taxon>Flavobacteriaceae</taxon>
        <taxon>Flavobacterium</taxon>
    </lineage>
</organism>